<dbReference type="GO" id="GO:0005737">
    <property type="term" value="C:cytoplasm"/>
    <property type="evidence" value="ECO:0007669"/>
    <property type="project" value="UniProtKB-SubCell"/>
</dbReference>
<proteinExistence type="inferred from homology"/>
<dbReference type="CDD" id="cd04467">
    <property type="entry name" value="S1_aIF5A"/>
    <property type="match status" value="1"/>
</dbReference>
<evidence type="ECO:0000256" key="8">
    <source>
        <dbReference type="ARBA" id="ARBA00023071"/>
    </source>
</evidence>
<dbReference type="SUPFAM" id="SSF50249">
    <property type="entry name" value="Nucleic acid-binding proteins"/>
    <property type="match status" value="1"/>
</dbReference>
<evidence type="ECO:0000256" key="6">
    <source>
        <dbReference type="ARBA" id="ARBA00022540"/>
    </source>
</evidence>
<evidence type="ECO:0000256" key="5">
    <source>
        <dbReference type="ARBA" id="ARBA00022490"/>
    </source>
</evidence>
<dbReference type="InterPro" id="IPR020189">
    <property type="entry name" value="IF5A_C"/>
</dbReference>
<dbReference type="Gene3D" id="2.30.30.30">
    <property type="match status" value="1"/>
</dbReference>
<evidence type="ECO:0000256" key="3">
    <source>
        <dbReference type="ARBA" id="ARBA00006016"/>
    </source>
</evidence>
<keyword evidence="5" id="KW-0963">Cytoplasm</keyword>
<dbReference type="GO" id="GO:0003746">
    <property type="term" value="F:translation elongation factor activity"/>
    <property type="evidence" value="ECO:0007669"/>
    <property type="project" value="InterPro"/>
</dbReference>
<evidence type="ECO:0000256" key="7">
    <source>
        <dbReference type="ARBA" id="ARBA00022917"/>
    </source>
</evidence>
<organism evidence="12">
    <name type="scientific">bioreactor metagenome</name>
    <dbReference type="NCBI Taxonomy" id="1076179"/>
    <lineage>
        <taxon>unclassified sequences</taxon>
        <taxon>metagenomes</taxon>
        <taxon>ecological metagenomes</taxon>
    </lineage>
</organism>
<dbReference type="SUPFAM" id="SSF50104">
    <property type="entry name" value="Translation proteins SH3-like domain"/>
    <property type="match status" value="1"/>
</dbReference>
<evidence type="ECO:0000256" key="10">
    <source>
        <dbReference type="ARBA" id="ARBA00032163"/>
    </source>
</evidence>
<name>A0A644V9L8_9ZZZZ</name>
<comment type="caution">
    <text evidence="12">The sequence shown here is derived from an EMBL/GenBank/DDBJ whole genome shotgun (WGS) entry which is preliminary data.</text>
</comment>
<dbReference type="Pfam" id="PF01287">
    <property type="entry name" value="eIF-5a"/>
    <property type="match status" value="1"/>
</dbReference>
<evidence type="ECO:0000259" key="11">
    <source>
        <dbReference type="SMART" id="SM01376"/>
    </source>
</evidence>
<protein>
    <recommendedName>
        <fullName evidence="4">Translation initiation factor 5A</fullName>
    </recommendedName>
    <alternativeName>
        <fullName evidence="10">Hypusine-containing protein</fullName>
    </alternativeName>
    <alternativeName>
        <fullName evidence="9">eIF-5A</fullName>
    </alternativeName>
</protein>
<dbReference type="HAMAP" id="MF_00085">
    <property type="entry name" value="eIF_5A"/>
    <property type="match status" value="1"/>
</dbReference>
<dbReference type="InterPro" id="IPR014722">
    <property type="entry name" value="Rib_uL2_dom2"/>
</dbReference>
<dbReference type="Gene3D" id="2.40.50.140">
    <property type="entry name" value="Nucleic acid-binding proteins"/>
    <property type="match status" value="1"/>
</dbReference>
<sequence>MSKKVVEVKTLKIGKYVVLGGEASKITSLSTSSPGKHGAAKARLEAVGIFDGQKRSIVKPVDTKIDIPIIDKRVGQVLSIMGTDVQLMDMENYETLELPIPEEIKDQIVEGAEVDYITALGNMKIMRVK</sequence>
<evidence type="ECO:0000256" key="2">
    <source>
        <dbReference type="ARBA" id="ARBA00004496"/>
    </source>
</evidence>
<evidence type="ECO:0000256" key="9">
    <source>
        <dbReference type="ARBA" id="ARBA00032030"/>
    </source>
</evidence>
<dbReference type="InterPro" id="IPR048670">
    <property type="entry name" value="IF5A-like_N"/>
</dbReference>
<gene>
    <name evidence="12" type="ORF">SDC9_33934</name>
</gene>
<dbReference type="EMBL" id="VSSQ01000247">
    <property type="protein sequence ID" value="MPL87921.1"/>
    <property type="molecule type" value="Genomic_DNA"/>
</dbReference>
<dbReference type="Pfam" id="PF21485">
    <property type="entry name" value="IF5A-like_N"/>
    <property type="match status" value="1"/>
</dbReference>
<comment type="function">
    <text evidence="1">Functions by promoting the formation of the first peptide bond.</text>
</comment>
<feature type="domain" description="Translation initiation factor 5A C-terminal" evidence="11">
    <location>
        <begin position="69"/>
        <end position="129"/>
    </location>
</feature>
<dbReference type="GO" id="GO:0043022">
    <property type="term" value="F:ribosome binding"/>
    <property type="evidence" value="ECO:0007669"/>
    <property type="project" value="InterPro"/>
</dbReference>
<keyword evidence="8" id="KW-0385">Hypusine</keyword>
<comment type="similarity">
    <text evidence="3">Belongs to the eIF-5A family.</text>
</comment>
<dbReference type="SMART" id="SM01376">
    <property type="entry name" value="eIF-5a"/>
    <property type="match status" value="1"/>
</dbReference>
<keyword evidence="7" id="KW-0648">Protein biosynthesis</keyword>
<dbReference type="PROSITE" id="PS00302">
    <property type="entry name" value="IF5A_HYPUSINE"/>
    <property type="match status" value="1"/>
</dbReference>
<reference evidence="12" key="1">
    <citation type="submission" date="2019-08" db="EMBL/GenBank/DDBJ databases">
        <authorList>
            <person name="Kucharzyk K."/>
            <person name="Murdoch R.W."/>
            <person name="Higgins S."/>
            <person name="Loffler F."/>
        </authorList>
    </citation>
    <scope>NUCLEOTIDE SEQUENCE</scope>
</reference>
<dbReference type="GO" id="GO:0045901">
    <property type="term" value="P:positive regulation of translational elongation"/>
    <property type="evidence" value="ECO:0007669"/>
    <property type="project" value="InterPro"/>
</dbReference>
<dbReference type="InterPro" id="IPR001884">
    <property type="entry name" value="IF5A-like"/>
</dbReference>
<evidence type="ECO:0000256" key="1">
    <source>
        <dbReference type="ARBA" id="ARBA00003980"/>
    </source>
</evidence>
<dbReference type="GO" id="GO:0003743">
    <property type="term" value="F:translation initiation factor activity"/>
    <property type="evidence" value="ECO:0007669"/>
    <property type="project" value="UniProtKB-KW"/>
</dbReference>
<dbReference type="AlphaFoldDB" id="A0A644V9L8"/>
<evidence type="ECO:0000313" key="12">
    <source>
        <dbReference type="EMBL" id="MPL87921.1"/>
    </source>
</evidence>
<dbReference type="NCBIfam" id="TIGR00037">
    <property type="entry name" value="eIF_5A"/>
    <property type="match status" value="1"/>
</dbReference>
<dbReference type="InterPro" id="IPR008991">
    <property type="entry name" value="Translation_prot_SH3-like_sf"/>
</dbReference>
<dbReference type="InterPro" id="IPR022847">
    <property type="entry name" value="Transl_elong_IF5A_arc"/>
</dbReference>
<dbReference type="InterPro" id="IPR012340">
    <property type="entry name" value="NA-bd_OB-fold"/>
</dbReference>
<dbReference type="PANTHER" id="PTHR11673">
    <property type="entry name" value="TRANSLATION INITIATION FACTOR 5A FAMILY MEMBER"/>
    <property type="match status" value="1"/>
</dbReference>
<dbReference type="NCBIfam" id="NF003076">
    <property type="entry name" value="PRK03999.1"/>
    <property type="match status" value="1"/>
</dbReference>
<dbReference type="InterPro" id="IPR019769">
    <property type="entry name" value="Trans_elong_IF5A_hypusine_site"/>
</dbReference>
<evidence type="ECO:0000256" key="4">
    <source>
        <dbReference type="ARBA" id="ARBA00016327"/>
    </source>
</evidence>
<dbReference type="GO" id="GO:0045905">
    <property type="term" value="P:positive regulation of translational termination"/>
    <property type="evidence" value="ECO:0007669"/>
    <property type="project" value="InterPro"/>
</dbReference>
<dbReference type="GO" id="GO:0003723">
    <property type="term" value="F:RNA binding"/>
    <property type="evidence" value="ECO:0007669"/>
    <property type="project" value="InterPro"/>
</dbReference>
<comment type="subcellular location">
    <subcellularLocation>
        <location evidence="2">Cytoplasm</location>
    </subcellularLocation>
</comment>
<accession>A0A644V9L8</accession>
<dbReference type="PIRSF" id="PIRSF003025">
    <property type="entry name" value="eIF5A"/>
    <property type="match status" value="1"/>
</dbReference>
<keyword evidence="6" id="KW-0396">Initiation factor</keyword>